<proteinExistence type="predicted"/>
<accession>A0A372NT32</accession>
<gene>
    <name evidence="1" type="ORF">D0C36_12645</name>
</gene>
<evidence type="ECO:0000313" key="2">
    <source>
        <dbReference type="Proteomes" id="UP000264217"/>
    </source>
</evidence>
<dbReference type="Proteomes" id="UP000264217">
    <property type="component" value="Unassembled WGS sequence"/>
</dbReference>
<organism evidence="1 2">
    <name type="scientific">Mucilaginibacter conchicola</name>
    <dbReference type="NCBI Taxonomy" id="2303333"/>
    <lineage>
        <taxon>Bacteria</taxon>
        <taxon>Pseudomonadati</taxon>
        <taxon>Bacteroidota</taxon>
        <taxon>Sphingobacteriia</taxon>
        <taxon>Sphingobacteriales</taxon>
        <taxon>Sphingobacteriaceae</taxon>
        <taxon>Mucilaginibacter</taxon>
    </lineage>
</organism>
<evidence type="ECO:0000313" key="1">
    <source>
        <dbReference type="EMBL" id="RFZ92282.1"/>
    </source>
</evidence>
<name>A0A372NT32_9SPHI</name>
<sequence>MENKVSENRYKLTVRGNAKMLKMVDSFATTGEYTLSYFGYHGPRPELKEYMLEEHEVKLTEYHDPNTFQIIQYVNKIACIYNRQHVCVSGSGDIKGLLNLPEIKTKWDTLKKELMQTNPIAAFEVIRHKDRELANPPDLIDNLANSHFMHLFLYSYNATADNVTYTESRKSRDRMGIGFLFPVNVTYTTELTDGKYVTTTESVLNEKSNELDKKLITQVTGEKELDVKHYTKATFERDVQGNLLSAHMQVFEQLNNDYKTDLYLDLESI</sequence>
<dbReference type="EMBL" id="QWDC01000002">
    <property type="protein sequence ID" value="RFZ92282.1"/>
    <property type="molecule type" value="Genomic_DNA"/>
</dbReference>
<keyword evidence="2" id="KW-1185">Reference proteome</keyword>
<protein>
    <submittedName>
        <fullName evidence="1">Uncharacterized protein</fullName>
    </submittedName>
</protein>
<dbReference type="OrthoDB" id="1232243at2"/>
<reference evidence="1 2" key="1">
    <citation type="submission" date="2018-08" db="EMBL/GenBank/DDBJ databases">
        <title>Mucilaginibacter sp. MYSH2.</title>
        <authorList>
            <person name="Seo T."/>
        </authorList>
    </citation>
    <scope>NUCLEOTIDE SEQUENCE [LARGE SCALE GENOMIC DNA]</scope>
    <source>
        <strain evidence="1 2">MYSH2</strain>
    </source>
</reference>
<comment type="caution">
    <text evidence="1">The sequence shown here is derived from an EMBL/GenBank/DDBJ whole genome shotgun (WGS) entry which is preliminary data.</text>
</comment>
<dbReference type="RefSeq" id="WP_117391993.1">
    <property type="nucleotide sequence ID" value="NZ_QWDC01000002.1"/>
</dbReference>
<dbReference type="AlphaFoldDB" id="A0A372NT32"/>